<dbReference type="EMBL" id="CP065383">
    <property type="protein sequence ID" value="QPM68552.1"/>
    <property type="molecule type" value="Genomic_DNA"/>
</dbReference>
<reference evidence="2 3" key="1">
    <citation type="journal article" date="2021" name="Nat. Commun.">
        <title>Isolation of a member of the candidate phylum Atribacteria reveals a unique cell membrane structure.</title>
        <authorList>
            <person name="Taiki K."/>
            <person name="Nobu M.K."/>
            <person name="Kusada H."/>
            <person name="Meng X.-Y."/>
            <person name="Hosoki N."/>
            <person name="Uematsu K."/>
            <person name="Yoshioka H."/>
            <person name="Kamagata Y."/>
            <person name="Tamaki H."/>
        </authorList>
    </citation>
    <scope>NUCLEOTIDE SEQUENCE [LARGE SCALE GENOMIC DNA]</scope>
    <source>
        <strain evidence="2 3">RT761</strain>
    </source>
</reference>
<evidence type="ECO:0000313" key="3">
    <source>
        <dbReference type="Proteomes" id="UP000594463"/>
    </source>
</evidence>
<sequence>MRKIFFLNQIAYTILLFIIVLSGVTYCQDLINQNLSDSDSFFYRDEMRHFIQVISRYSHLFHPYFIIVPQNGLSLLTSNGEPEGVLISKYLSAIDGVGQEELYFGFLGDDEHTPEIITSNWLGFLNKIRVLGKAVLVTDYCSEPFNIKNSLESNNLQQFISFPAESRELNIIPDNSSVPYRANSENIEKIIHAKNFLYFINPSSFSNTEEMIEALSRTNYDLFIIDAFFSKDEMFTHEDIDHLKEKMNGGKRLVLSYLSIGEAENYRYYWQKEWDINPPPWLEEENPDWSGNYKIRYWDKNWQQIIFGNPDAYLDKILKAGFDGVYLDLIDSFEYFEELQ</sequence>
<feature type="domain" description="Glycoside-hydrolase family GH114 TIM-barrel" evidence="1">
    <location>
        <begin position="220"/>
        <end position="334"/>
    </location>
</feature>
<dbReference type="InterPro" id="IPR013785">
    <property type="entry name" value="Aldolase_TIM"/>
</dbReference>
<evidence type="ECO:0000259" key="1">
    <source>
        <dbReference type="Pfam" id="PF03537"/>
    </source>
</evidence>
<organism evidence="2 3">
    <name type="scientific">Atribacter laminatus</name>
    <dbReference type="NCBI Taxonomy" id="2847778"/>
    <lineage>
        <taxon>Bacteria</taxon>
        <taxon>Pseudomonadati</taxon>
        <taxon>Atribacterota</taxon>
        <taxon>Atribacteria</taxon>
        <taxon>Atribacterales</taxon>
        <taxon>Atribacteraceae</taxon>
        <taxon>Atribacter</taxon>
    </lineage>
</organism>
<evidence type="ECO:0000313" key="2">
    <source>
        <dbReference type="EMBL" id="QPM68552.1"/>
    </source>
</evidence>
<dbReference type="PRINTS" id="PR01545">
    <property type="entry name" value="THEMAYE10DUF"/>
</dbReference>
<dbReference type="PANTHER" id="PTHR35882:SF2">
    <property type="entry name" value="PELA"/>
    <property type="match status" value="1"/>
</dbReference>
<dbReference type="SUPFAM" id="SSF51445">
    <property type="entry name" value="(Trans)glycosidases"/>
    <property type="match status" value="1"/>
</dbReference>
<dbReference type="InterPro" id="IPR016062">
    <property type="entry name" value="TM1410-rel"/>
</dbReference>
<dbReference type="Gene3D" id="3.20.20.70">
    <property type="entry name" value="Aldolase class I"/>
    <property type="match status" value="2"/>
</dbReference>
<dbReference type="AlphaFoldDB" id="A0A7T1F382"/>
<dbReference type="PANTHER" id="PTHR35882">
    <property type="entry name" value="PELA"/>
    <property type="match status" value="1"/>
</dbReference>
<dbReference type="InterPro" id="IPR004352">
    <property type="entry name" value="GH114_TIM-barrel"/>
</dbReference>
<name>A0A7T1F382_ATRLM</name>
<dbReference type="KEGG" id="alam:RT761_01773"/>
<accession>A0A7T1F382</accession>
<protein>
    <recommendedName>
        <fullName evidence="1">Glycoside-hydrolase family GH114 TIM-barrel domain-containing protein</fullName>
    </recommendedName>
</protein>
<gene>
    <name evidence="2" type="ORF">RT761_01773</name>
</gene>
<dbReference type="RefSeq" id="WP_218111052.1">
    <property type="nucleotide sequence ID" value="NZ_CP065383.1"/>
</dbReference>
<proteinExistence type="predicted"/>
<dbReference type="Proteomes" id="UP000594463">
    <property type="component" value="Chromosome"/>
</dbReference>
<dbReference type="Pfam" id="PF03537">
    <property type="entry name" value="Glyco_hydro_114"/>
    <property type="match status" value="1"/>
</dbReference>
<dbReference type="InterPro" id="IPR017853">
    <property type="entry name" value="GH"/>
</dbReference>
<keyword evidence="3" id="KW-1185">Reference proteome</keyword>